<evidence type="ECO:0000256" key="2">
    <source>
        <dbReference type="ARBA" id="ARBA00022942"/>
    </source>
</evidence>
<dbReference type="OrthoDB" id="268763at2759"/>
<dbReference type="Proteomes" id="UP000751190">
    <property type="component" value="Unassembled WGS sequence"/>
</dbReference>
<dbReference type="Gene3D" id="1.10.10.10">
    <property type="entry name" value="Winged helix-like DNA-binding domain superfamily/Winged helix DNA-binding domain"/>
    <property type="match status" value="1"/>
</dbReference>
<dbReference type="GO" id="GO:0005737">
    <property type="term" value="C:cytoplasm"/>
    <property type="evidence" value="ECO:0007669"/>
    <property type="project" value="TreeGrafter"/>
</dbReference>
<dbReference type="Pfam" id="PF01399">
    <property type="entry name" value="PCI"/>
    <property type="match status" value="1"/>
</dbReference>
<evidence type="ECO:0000259" key="3">
    <source>
        <dbReference type="PROSITE" id="PS50250"/>
    </source>
</evidence>
<sequence>MGFEKEIEANRDLALRAGQVQDAIDALLTVERTARLAGDIPGTTEVCVAIVKICHDANQWTLLNENIQLLSKRRAQLKQAIQGIVQEATKWVDEQPDKAKKLELITTLRTVTEGKLYVEVERARLSLTLARIHEAEGQVEEARNVLQDTQVETLGGMDKREKTEFVLQQVRLCLATGDYMRAWIMAKKVNLKFFEDGSLDDLKVRYYHLVTQYHMHSKETFELFRAFQSLHDTKAIRDEPALSGEALKLTVVYLLLSAHSNEQVDQMHRLKQLKELAEHPLYARLVELFTTDEIFTDADVSDALLAEIAPGGPLGKALAQFGGSAEHITQTMHLRVVQHNMRTLAKFYKRIKMARMATLLTVSEAEAERELSEMVSSGAIWARIDRPAGVVSFQKPQQPNELLNDWSGNISSLLNLVESTCHQIRKETMVHNVA</sequence>
<dbReference type="InterPro" id="IPR000717">
    <property type="entry name" value="PCI_dom"/>
</dbReference>
<organism evidence="4 5">
    <name type="scientific">Diacronema lutheri</name>
    <name type="common">Unicellular marine alga</name>
    <name type="synonym">Monochrysis lutheri</name>
    <dbReference type="NCBI Taxonomy" id="2081491"/>
    <lineage>
        <taxon>Eukaryota</taxon>
        <taxon>Haptista</taxon>
        <taxon>Haptophyta</taxon>
        <taxon>Pavlovophyceae</taxon>
        <taxon>Pavlovales</taxon>
        <taxon>Pavlovaceae</taxon>
        <taxon>Diacronema</taxon>
    </lineage>
</organism>
<dbReference type="InterPro" id="IPR054559">
    <property type="entry name" value="PSMD12-CSN4-like_N"/>
</dbReference>
<dbReference type="Pfam" id="PF18098">
    <property type="entry name" value="RPN5_C"/>
    <property type="match status" value="1"/>
</dbReference>
<dbReference type="OMA" id="CKIDRIK"/>
<accession>A0A8J5XT58</accession>
<dbReference type="GO" id="GO:0005634">
    <property type="term" value="C:nucleus"/>
    <property type="evidence" value="ECO:0007669"/>
    <property type="project" value="UniProtKB-ARBA"/>
</dbReference>
<dbReference type="EMBL" id="JAGTXO010000006">
    <property type="protein sequence ID" value="KAG8467445.1"/>
    <property type="molecule type" value="Genomic_DNA"/>
</dbReference>
<dbReference type="SUPFAM" id="SSF46785">
    <property type="entry name" value="Winged helix' DNA-binding domain"/>
    <property type="match status" value="1"/>
</dbReference>
<gene>
    <name evidence="4" type="ORF">KFE25_000761</name>
</gene>
<dbReference type="SMART" id="SM00088">
    <property type="entry name" value="PINT"/>
    <property type="match status" value="1"/>
</dbReference>
<keyword evidence="2" id="KW-0647">Proteasome</keyword>
<evidence type="ECO:0000313" key="5">
    <source>
        <dbReference type="Proteomes" id="UP000751190"/>
    </source>
</evidence>
<dbReference type="InterPro" id="IPR036388">
    <property type="entry name" value="WH-like_DNA-bd_sf"/>
</dbReference>
<dbReference type="GO" id="GO:0008541">
    <property type="term" value="C:proteasome regulatory particle, lid subcomplex"/>
    <property type="evidence" value="ECO:0007669"/>
    <property type="project" value="TreeGrafter"/>
</dbReference>
<dbReference type="PANTHER" id="PTHR10855">
    <property type="entry name" value="26S PROTEASOME NON-ATPASE REGULATORY SUBUNIT 12/COP9 SIGNALOSOME COMPLEX SUBUNIT 4"/>
    <property type="match status" value="1"/>
</dbReference>
<proteinExistence type="inferred from homology"/>
<dbReference type="FunFam" id="1.10.10.10:FF:000070">
    <property type="entry name" value="26S proteasome non-ATPase regulatory subunit 12"/>
    <property type="match status" value="1"/>
</dbReference>
<dbReference type="InterPro" id="IPR040896">
    <property type="entry name" value="RPN5_C"/>
</dbReference>
<comment type="similarity">
    <text evidence="1">Belongs to the proteasome subunit p55 family.</text>
</comment>
<comment type="caution">
    <text evidence="4">The sequence shown here is derived from an EMBL/GenBank/DDBJ whole genome shotgun (WGS) entry which is preliminary data.</text>
</comment>
<protein>
    <recommendedName>
        <fullName evidence="3">PCI domain-containing protein</fullName>
    </recommendedName>
</protein>
<dbReference type="AlphaFoldDB" id="A0A8J5XT58"/>
<dbReference type="InterPro" id="IPR040134">
    <property type="entry name" value="PSMD12/CSN4"/>
</dbReference>
<feature type="domain" description="PCI" evidence="3">
    <location>
        <begin position="222"/>
        <end position="398"/>
    </location>
</feature>
<evidence type="ECO:0000313" key="4">
    <source>
        <dbReference type="EMBL" id="KAG8467445.1"/>
    </source>
</evidence>
<dbReference type="PROSITE" id="PS50250">
    <property type="entry name" value="PCI"/>
    <property type="match status" value="1"/>
</dbReference>
<keyword evidence="5" id="KW-1185">Reference proteome</keyword>
<dbReference type="Pfam" id="PF22241">
    <property type="entry name" value="PSMD12-CSN4_N"/>
    <property type="match status" value="1"/>
</dbReference>
<dbReference type="PANTHER" id="PTHR10855:SF1">
    <property type="entry name" value="26S PROTEASOME NON-ATPASE REGULATORY SUBUNIT 12"/>
    <property type="match status" value="1"/>
</dbReference>
<dbReference type="InterPro" id="IPR036390">
    <property type="entry name" value="WH_DNA-bd_sf"/>
</dbReference>
<evidence type="ECO:0000256" key="1">
    <source>
        <dbReference type="ARBA" id="ARBA00006397"/>
    </source>
</evidence>
<name>A0A8J5XT58_DIALT</name>
<reference evidence="4" key="1">
    <citation type="submission" date="2021-05" db="EMBL/GenBank/DDBJ databases">
        <title>The genome of the haptophyte Pavlova lutheri (Diacronema luteri, Pavlovales) - a model for lipid biosynthesis in eukaryotic algae.</title>
        <authorList>
            <person name="Hulatt C.J."/>
            <person name="Posewitz M.C."/>
        </authorList>
    </citation>
    <scope>NUCLEOTIDE SEQUENCE</scope>
    <source>
        <strain evidence="4">NIVA-4/92</strain>
    </source>
</reference>